<evidence type="ECO:0000313" key="3">
    <source>
        <dbReference type="EMBL" id="MDP9833485.1"/>
    </source>
</evidence>
<feature type="transmembrane region" description="Helical" evidence="2">
    <location>
        <begin position="67"/>
        <end position="89"/>
    </location>
</feature>
<accession>A0ABT9PL74</accession>
<keyword evidence="2" id="KW-0472">Membrane</keyword>
<feature type="region of interest" description="Disordered" evidence="1">
    <location>
        <begin position="218"/>
        <end position="237"/>
    </location>
</feature>
<reference evidence="3 4" key="1">
    <citation type="submission" date="2023-07" db="EMBL/GenBank/DDBJ databases">
        <title>Sequencing the genomes of 1000 actinobacteria strains.</title>
        <authorList>
            <person name="Klenk H.-P."/>
        </authorList>
    </citation>
    <scope>NUCLEOTIDE SEQUENCE [LARGE SCALE GENOMIC DNA]</scope>
    <source>
        <strain evidence="3 4">DSM 19515</strain>
    </source>
</reference>
<feature type="transmembrane region" description="Helical" evidence="2">
    <location>
        <begin position="350"/>
        <end position="374"/>
    </location>
</feature>
<keyword evidence="2" id="KW-1133">Transmembrane helix</keyword>
<feature type="transmembrane region" description="Helical" evidence="2">
    <location>
        <begin position="175"/>
        <end position="197"/>
    </location>
</feature>
<name>A0ABT9PL74_9ACTO</name>
<comment type="caution">
    <text evidence="3">The sequence shown here is derived from an EMBL/GenBank/DDBJ whole genome shotgun (WGS) entry which is preliminary data.</text>
</comment>
<gene>
    <name evidence="3" type="ORF">J2S45_002164</name>
</gene>
<dbReference type="NCBIfam" id="TIGR00791">
    <property type="entry name" value="gntP"/>
    <property type="match status" value="1"/>
</dbReference>
<feature type="transmembrane region" description="Helical" evidence="2">
    <location>
        <begin position="325"/>
        <end position="344"/>
    </location>
</feature>
<sequence length="468" mass="47356">MSTGTLLGVAVGAIILLLLLVIKVKMSAFVAMLLVAFGTALATRIPFEEIVPVMQTGMGNTLGSVMIVVGLGAMLGRIVEIAGGADALALAFTQRLGKARVVAAVTAAAFILGIPIFFDVGFIILAPIVFGFARVANINPLRIGLPVAGALLTVHVALPPHPGPVAAAEITGADIGVVLGIGLPITALTCVIGYFAAKAVRTEVVTLLHSPAMQAAEGETSQAAEGEGTADASRGGVTTTSARVRSIGAGTVIVIILLPILQIMLGTVSNTVLESGSTAQRVLSMVGSSAIALLTGVIVAYLVIGRKMRWSFERRGSILDSALPDVAVIVFVTGAGGVFANVLVQSGIGAALADALIAMNMPIILAGFLISLVLRASQGSASVAILTSAGLMAEPIAAAGYSGLQTALVTLAIGFGGLGLSHINDSGFWIVTKYLGLSVKDGLRNWTVLSTVFGLVGFALTAAVFALV</sequence>
<feature type="transmembrane region" description="Helical" evidence="2">
    <location>
        <begin position="101"/>
        <end position="130"/>
    </location>
</feature>
<feature type="transmembrane region" description="Helical" evidence="2">
    <location>
        <begin position="407"/>
        <end position="431"/>
    </location>
</feature>
<dbReference type="RefSeq" id="WP_307635416.1">
    <property type="nucleotide sequence ID" value="NZ_JAUSQL010000001.1"/>
</dbReference>
<proteinExistence type="predicted"/>
<keyword evidence="2" id="KW-0812">Transmembrane</keyword>
<feature type="transmembrane region" description="Helical" evidence="2">
    <location>
        <begin position="29"/>
        <end position="47"/>
    </location>
</feature>
<dbReference type="NCBIfam" id="NF007332">
    <property type="entry name" value="PRK09821.1"/>
    <property type="match status" value="1"/>
</dbReference>
<feature type="transmembrane region" description="Helical" evidence="2">
    <location>
        <begin position="6"/>
        <end position="22"/>
    </location>
</feature>
<evidence type="ECO:0000256" key="2">
    <source>
        <dbReference type="SAM" id="Phobius"/>
    </source>
</evidence>
<dbReference type="PANTHER" id="PTHR30354:SF25">
    <property type="entry name" value="INNER MEMBRANE PERMEASE YGBN"/>
    <property type="match status" value="1"/>
</dbReference>
<feature type="transmembrane region" description="Helical" evidence="2">
    <location>
        <begin position="381"/>
        <end position="401"/>
    </location>
</feature>
<protein>
    <submittedName>
        <fullName evidence="3">GntP family gluconate:H+ symporter</fullName>
    </submittedName>
</protein>
<dbReference type="EMBL" id="JAUSQL010000001">
    <property type="protein sequence ID" value="MDP9833485.1"/>
    <property type="molecule type" value="Genomic_DNA"/>
</dbReference>
<feature type="transmembrane region" description="Helical" evidence="2">
    <location>
        <begin position="247"/>
        <end position="265"/>
    </location>
</feature>
<dbReference type="Proteomes" id="UP001230145">
    <property type="component" value="Unassembled WGS sequence"/>
</dbReference>
<feature type="transmembrane region" description="Helical" evidence="2">
    <location>
        <begin position="443"/>
        <end position="467"/>
    </location>
</feature>
<organism evidence="3 4">
    <name type="scientific">Trueperella abortisuis</name>
    <dbReference type="NCBI Taxonomy" id="445930"/>
    <lineage>
        <taxon>Bacteria</taxon>
        <taxon>Bacillati</taxon>
        <taxon>Actinomycetota</taxon>
        <taxon>Actinomycetes</taxon>
        <taxon>Actinomycetales</taxon>
        <taxon>Actinomycetaceae</taxon>
        <taxon>Trueperella</taxon>
    </lineage>
</organism>
<evidence type="ECO:0000313" key="4">
    <source>
        <dbReference type="Proteomes" id="UP001230145"/>
    </source>
</evidence>
<dbReference type="Pfam" id="PF02447">
    <property type="entry name" value="GntP_permease"/>
    <property type="match status" value="1"/>
</dbReference>
<feature type="transmembrane region" description="Helical" evidence="2">
    <location>
        <begin position="285"/>
        <end position="304"/>
    </location>
</feature>
<keyword evidence="4" id="KW-1185">Reference proteome</keyword>
<dbReference type="PIRSF" id="PIRSF002746">
    <property type="entry name" value="Gluconate_transporter"/>
    <property type="match status" value="1"/>
</dbReference>
<dbReference type="PANTHER" id="PTHR30354">
    <property type="entry name" value="GNT FAMILY GLUCONATE TRANSPORTER"/>
    <property type="match status" value="1"/>
</dbReference>
<evidence type="ECO:0000256" key="1">
    <source>
        <dbReference type="SAM" id="MobiDB-lite"/>
    </source>
</evidence>
<dbReference type="InterPro" id="IPR003474">
    <property type="entry name" value="Glcn_transporter"/>
</dbReference>